<dbReference type="Proteomes" id="UP000288641">
    <property type="component" value="Segment"/>
</dbReference>
<evidence type="ECO:0000313" key="1">
    <source>
        <dbReference type="EMBL" id="AZS06348.1"/>
    </source>
</evidence>
<sequence>MEIQELNEDLMWILFQGMVCTALVDAGFNGDAWNMASCLDMSFDDARDYAVEDWGSIIKEELNEYREENPNSFSNLH</sequence>
<reference evidence="1 2" key="1">
    <citation type="submission" date="2018-10" db="EMBL/GenBank/DDBJ databases">
        <title>Complete genome sequence of Pantoea phage vB_PagS_AAS23.</title>
        <authorList>
            <person name="Truncaite L."/>
            <person name="Simoliuniene M."/>
            <person name="Kazlauskas D."/>
            <person name="Meskys R."/>
            <person name="Simoliunas E."/>
        </authorList>
    </citation>
    <scope>NUCLEOTIDE SEQUENCE [LARGE SCALE GENOMIC DNA]</scope>
    <source>
        <strain evidence="1">AAS23</strain>
    </source>
</reference>
<keyword evidence="2" id="KW-1185">Reference proteome</keyword>
<dbReference type="EMBL" id="MK095606">
    <property type="protein sequence ID" value="AZS06348.1"/>
    <property type="molecule type" value="Genomic_DNA"/>
</dbReference>
<name>A0A3S9U7V0_9CAUD</name>
<protein>
    <submittedName>
        <fullName evidence="1">Uncharacterized protein</fullName>
    </submittedName>
</protein>
<organism evidence="1 2">
    <name type="scientific">Pantoea phage vB_PagS_AAS23</name>
    <dbReference type="NCBI Taxonomy" id="2499073"/>
    <lineage>
        <taxon>Viruses</taxon>
        <taxon>Duplodnaviria</taxon>
        <taxon>Heunggongvirae</taxon>
        <taxon>Uroviricota</taxon>
        <taxon>Caudoviricetes</taxon>
        <taxon>Drexlerviridae</taxon>
        <taxon>Sauletekiovirus</taxon>
        <taxon>Sauletekiovirus AAS23</taxon>
    </lineage>
</organism>
<accession>A0A3S9U7V0</accession>
<gene>
    <name evidence="1" type="ORF">AAS23_gp35</name>
</gene>
<evidence type="ECO:0000313" key="2">
    <source>
        <dbReference type="Proteomes" id="UP000288641"/>
    </source>
</evidence>
<proteinExistence type="predicted"/>